<dbReference type="GO" id="GO:0003713">
    <property type="term" value="F:transcription coactivator activity"/>
    <property type="evidence" value="ECO:0007669"/>
    <property type="project" value="InterPro"/>
</dbReference>
<name>A0A5P1FQ33_ASPOF</name>
<dbReference type="GO" id="GO:0005634">
    <property type="term" value="C:nucleus"/>
    <property type="evidence" value="ECO:0007669"/>
    <property type="project" value="UniProtKB-SubCell"/>
</dbReference>
<evidence type="ECO:0000256" key="3">
    <source>
        <dbReference type="SAM" id="MobiDB-lite"/>
    </source>
</evidence>
<accession>A0A5P1FQ33</accession>
<dbReference type="EMBL" id="CM007381">
    <property type="protein sequence ID" value="ONK79527.1"/>
    <property type="molecule type" value="Genomic_DNA"/>
</dbReference>
<dbReference type="PANTHER" id="PTHR33137">
    <property type="entry name" value="MEDIATOR OF RNA POLYMERASE II TRANSCRIPTION SUBUNIT 15A-RELATED"/>
    <property type="match status" value="1"/>
</dbReference>
<organism evidence="5 6">
    <name type="scientific">Asparagus officinalis</name>
    <name type="common">Garden asparagus</name>
    <dbReference type="NCBI Taxonomy" id="4686"/>
    <lineage>
        <taxon>Eukaryota</taxon>
        <taxon>Viridiplantae</taxon>
        <taxon>Streptophyta</taxon>
        <taxon>Embryophyta</taxon>
        <taxon>Tracheophyta</taxon>
        <taxon>Spermatophyta</taxon>
        <taxon>Magnoliopsida</taxon>
        <taxon>Liliopsida</taxon>
        <taxon>Asparagales</taxon>
        <taxon>Asparagaceae</taxon>
        <taxon>Asparagoideae</taxon>
        <taxon>Asparagus</taxon>
    </lineage>
</organism>
<feature type="compositionally biased region" description="Polar residues" evidence="3">
    <location>
        <begin position="315"/>
        <end position="342"/>
    </location>
</feature>
<feature type="region of interest" description="Disordered" evidence="3">
    <location>
        <begin position="124"/>
        <end position="146"/>
    </location>
</feature>
<evidence type="ECO:0000259" key="4">
    <source>
        <dbReference type="Pfam" id="PF16987"/>
    </source>
</evidence>
<proteinExistence type="predicted"/>
<dbReference type="GO" id="GO:0031490">
    <property type="term" value="F:chromatin DNA binding"/>
    <property type="evidence" value="ECO:0007669"/>
    <property type="project" value="InterPro"/>
</dbReference>
<evidence type="ECO:0000313" key="5">
    <source>
        <dbReference type="EMBL" id="ONK79527.1"/>
    </source>
</evidence>
<feature type="domain" description="Mediator complex subunit 15 KIX" evidence="4">
    <location>
        <begin position="12"/>
        <end position="89"/>
    </location>
</feature>
<keyword evidence="2" id="KW-0539">Nucleus</keyword>
<dbReference type="Proteomes" id="UP000243459">
    <property type="component" value="Chromosome 1"/>
</dbReference>
<dbReference type="Pfam" id="PF16987">
    <property type="entry name" value="KIX_2"/>
    <property type="match status" value="1"/>
</dbReference>
<feature type="region of interest" description="Disordered" evidence="3">
    <location>
        <begin position="1"/>
        <end position="22"/>
    </location>
</feature>
<evidence type="ECO:0000256" key="1">
    <source>
        <dbReference type="ARBA" id="ARBA00004123"/>
    </source>
</evidence>
<sequence>MQELSPSVASSGDWRSQISSGSRQRIVNKIMDTSKKYLPIANTEDSEELRNIAIRFEEKIYTDAIDQTDYLRKISMKMLSMETKAQQSAPINPSIPNAGAGNQSLADPGSLGIQLQIKNPGQPLPVSNLSVLPQNHQNNSSGSLEGSSGVALALASISELSQSNKSGVTQASILHKMTGTSQSSVNYAIGKAKHTEIYAEEQKQMQGSQKQQQQSQNPLISQHQIHQQFLNGKNHSSLLRQQQQQPEGLTKQSLLPPNLLESSQMQIPFNLQSNQSKNQQAQGTSAQLDLQPGCQQNHLNQIQQSVARQWHSHPSHQQEPSFQQQSKSISQNSTLSQQQRIMDQQRNMSNNVADIQQKQHRLPVQQNCLSSMQQSKQMIQQSMVLEPQQQHQLGSQTNMSGLQQPAAAASGTWTESQNLKYAATSAGNAYAKERRAAAAAAAAAETANTTFVFDIIAVTSSTISASIIAPATHVPVSTSAFTIATTIKFLTTGDTTKTSRFRSSNSCSKCNGAEVTRSDT</sequence>
<evidence type="ECO:0000313" key="6">
    <source>
        <dbReference type="Proteomes" id="UP000243459"/>
    </source>
</evidence>
<dbReference type="InterPro" id="IPR036529">
    <property type="entry name" value="KIX_dom_sf"/>
</dbReference>
<dbReference type="InterPro" id="IPR036546">
    <property type="entry name" value="MED15_KIX"/>
</dbReference>
<feature type="compositionally biased region" description="Polar residues" evidence="3">
    <location>
        <begin position="1"/>
        <end position="14"/>
    </location>
</feature>
<reference evidence="6" key="1">
    <citation type="journal article" date="2017" name="Nat. Commun.">
        <title>The asparagus genome sheds light on the origin and evolution of a young Y chromosome.</title>
        <authorList>
            <person name="Harkess A."/>
            <person name="Zhou J."/>
            <person name="Xu C."/>
            <person name="Bowers J.E."/>
            <person name="Van der Hulst R."/>
            <person name="Ayyampalayam S."/>
            <person name="Mercati F."/>
            <person name="Riccardi P."/>
            <person name="McKain M.R."/>
            <person name="Kakrana A."/>
            <person name="Tang H."/>
            <person name="Ray J."/>
            <person name="Groenendijk J."/>
            <person name="Arikit S."/>
            <person name="Mathioni S.M."/>
            <person name="Nakano M."/>
            <person name="Shan H."/>
            <person name="Telgmann-Rauber A."/>
            <person name="Kanno A."/>
            <person name="Yue Z."/>
            <person name="Chen H."/>
            <person name="Li W."/>
            <person name="Chen Y."/>
            <person name="Xu X."/>
            <person name="Zhang Y."/>
            <person name="Luo S."/>
            <person name="Chen H."/>
            <person name="Gao J."/>
            <person name="Mao Z."/>
            <person name="Pires J.C."/>
            <person name="Luo M."/>
            <person name="Kudrna D."/>
            <person name="Wing R.A."/>
            <person name="Meyers B.C."/>
            <person name="Yi K."/>
            <person name="Kong H."/>
            <person name="Lavrijsen P."/>
            <person name="Sunseri F."/>
            <person name="Falavigna A."/>
            <person name="Ye Y."/>
            <person name="Leebens-Mack J.H."/>
            <person name="Chen G."/>
        </authorList>
    </citation>
    <scope>NUCLEOTIDE SEQUENCE [LARGE SCALE GENOMIC DNA]</scope>
    <source>
        <strain evidence="6">cv. DH0086</strain>
    </source>
</reference>
<dbReference type="PANTHER" id="PTHR33137:SF4">
    <property type="entry name" value="MEDIATOR OF RNA POLYMERASE II TRANSCRIPTION SUBUNIT 15A-RELATED"/>
    <property type="match status" value="1"/>
</dbReference>
<dbReference type="AlphaFoldDB" id="A0A5P1FQ33"/>
<feature type="region of interest" description="Disordered" evidence="3">
    <location>
        <begin position="201"/>
        <end position="221"/>
    </location>
</feature>
<dbReference type="FunFam" id="1.10.246.20:FF:000003">
    <property type="entry name" value="Mediator of RNA polymerase II transcription subunit 15a"/>
    <property type="match status" value="1"/>
</dbReference>
<comment type="subcellular location">
    <subcellularLocation>
        <location evidence="1">Nucleus</location>
    </subcellularLocation>
</comment>
<dbReference type="InterPro" id="IPR044661">
    <property type="entry name" value="MED15a/b/c-like"/>
</dbReference>
<protein>
    <recommendedName>
        <fullName evidence="4">Mediator complex subunit 15 KIX domain-containing protein</fullName>
    </recommendedName>
</protein>
<gene>
    <name evidence="5" type="ORF">A4U43_C01F7260</name>
</gene>
<feature type="compositionally biased region" description="Polar residues" evidence="3">
    <location>
        <begin position="125"/>
        <end position="139"/>
    </location>
</feature>
<feature type="compositionally biased region" description="Low complexity" evidence="3">
    <location>
        <begin position="204"/>
        <end position="221"/>
    </location>
</feature>
<evidence type="ECO:0000256" key="2">
    <source>
        <dbReference type="ARBA" id="ARBA00023242"/>
    </source>
</evidence>
<dbReference type="OMA" id="YLPIANT"/>
<feature type="region of interest" description="Disordered" evidence="3">
    <location>
        <begin position="304"/>
        <end position="342"/>
    </location>
</feature>
<keyword evidence="6" id="KW-1185">Reference proteome</keyword>
<dbReference type="Gramene" id="ONK79527">
    <property type="protein sequence ID" value="ONK79527"/>
    <property type="gene ID" value="A4U43_C01F7260"/>
</dbReference>
<dbReference type="Gene3D" id="1.10.246.20">
    <property type="entry name" value="Coactivator CBP, KIX domain"/>
    <property type="match status" value="1"/>
</dbReference>